<dbReference type="AlphaFoldDB" id="A0AAD5Q6X2"/>
<name>A0AAD5Q6X2_PYTIN</name>
<proteinExistence type="predicted"/>
<evidence type="ECO:0000313" key="2">
    <source>
        <dbReference type="Proteomes" id="UP001209570"/>
    </source>
</evidence>
<dbReference type="EMBL" id="JAKCXM010000475">
    <property type="protein sequence ID" value="KAJ0393644.1"/>
    <property type="molecule type" value="Genomic_DNA"/>
</dbReference>
<organism evidence="1 2">
    <name type="scientific">Pythium insidiosum</name>
    <name type="common">Pythiosis disease agent</name>
    <dbReference type="NCBI Taxonomy" id="114742"/>
    <lineage>
        <taxon>Eukaryota</taxon>
        <taxon>Sar</taxon>
        <taxon>Stramenopiles</taxon>
        <taxon>Oomycota</taxon>
        <taxon>Peronosporomycetes</taxon>
        <taxon>Pythiales</taxon>
        <taxon>Pythiaceae</taxon>
        <taxon>Pythium</taxon>
    </lineage>
</organism>
<sequence length="199" mass="21154">MDAMPSTISHVAPPPSRWSRFLEEDAGALAFSTTLVSSVLLGRSFLQERSRVQASTLFHAQRAIRKTMPMVPAVFASSAVGIIGMKMTVAAVQDWRRDYTRASIKIALPLFVALLHAPRGPRAMAMNAIGYGLFIHAADYASTQWHLSNHESEASEWHHASSPSAAAVSQLGSLGLPVVAGAAAASVELPSAAAFSHHA</sequence>
<accession>A0AAD5Q6X2</accession>
<gene>
    <name evidence="1" type="ORF">P43SY_007271</name>
</gene>
<keyword evidence="2" id="KW-1185">Reference proteome</keyword>
<dbReference type="Proteomes" id="UP001209570">
    <property type="component" value="Unassembled WGS sequence"/>
</dbReference>
<comment type="caution">
    <text evidence="1">The sequence shown here is derived from an EMBL/GenBank/DDBJ whole genome shotgun (WGS) entry which is preliminary data.</text>
</comment>
<evidence type="ECO:0000313" key="1">
    <source>
        <dbReference type="EMBL" id="KAJ0393644.1"/>
    </source>
</evidence>
<protein>
    <submittedName>
        <fullName evidence="1">Uncharacterized protein</fullName>
    </submittedName>
</protein>
<reference evidence="1" key="1">
    <citation type="submission" date="2021-12" db="EMBL/GenBank/DDBJ databases">
        <title>Prjna785345.</title>
        <authorList>
            <person name="Rujirawat T."/>
            <person name="Krajaejun T."/>
        </authorList>
    </citation>
    <scope>NUCLEOTIDE SEQUENCE</scope>
    <source>
        <strain evidence="1">Pi057C3</strain>
    </source>
</reference>